<evidence type="ECO:0000313" key="2">
    <source>
        <dbReference type="Proteomes" id="UP000029452"/>
    </source>
</evidence>
<dbReference type="Proteomes" id="UP000029452">
    <property type="component" value="Unassembled WGS sequence"/>
</dbReference>
<proteinExistence type="predicted"/>
<reference evidence="1 2" key="1">
    <citation type="submission" date="2014-06" db="EMBL/GenBank/DDBJ databases">
        <title>Draft genome sequence of iron oxidizing acidophile Leptospirillum ferriphilum DSM14647.</title>
        <authorList>
            <person name="Cardenas J.P."/>
            <person name="Lazcano M."/>
            <person name="Ossandon F.J."/>
            <person name="Corbett M."/>
            <person name="Holmes D.S."/>
            <person name="Watkin E."/>
        </authorList>
    </citation>
    <scope>NUCLEOTIDE SEQUENCE [LARGE SCALE GENOMIC DNA]</scope>
    <source>
        <strain evidence="1 2">DSM 14647</strain>
    </source>
</reference>
<dbReference type="AlphaFoldDB" id="A0A094WEZ5"/>
<dbReference type="EMBL" id="JPGK01000001">
    <property type="protein sequence ID" value="KGA95105.1"/>
    <property type="molecule type" value="Genomic_DNA"/>
</dbReference>
<organism evidence="1 2">
    <name type="scientific">Leptospirillum ferriphilum</name>
    <dbReference type="NCBI Taxonomy" id="178606"/>
    <lineage>
        <taxon>Bacteria</taxon>
        <taxon>Pseudomonadati</taxon>
        <taxon>Nitrospirota</taxon>
        <taxon>Nitrospiria</taxon>
        <taxon>Nitrospirales</taxon>
        <taxon>Nitrospiraceae</taxon>
        <taxon>Leptospirillum</taxon>
    </lineage>
</organism>
<accession>A0A094WEZ5</accession>
<comment type="caution">
    <text evidence="1">The sequence shown here is derived from an EMBL/GenBank/DDBJ whole genome shotgun (WGS) entry which is preliminary data.</text>
</comment>
<gene>
    <name evidence="1" type="ORF">LptCag_2539</name>
</gene>
<protein>
    <submittedName>
        <fullName evidence="1">Uncharacterized protein</fullName>
    </submittedName>
</protein>
<sequence length="76" mass="8534">MTRFQACSLQKPRTGFFREQIGHTCLSRKSSFRRSAPCIPIYQDALGESGNSVEKKPFPGNTLQRTASCLFQGVHQ</sequence>
<evidence type="ECO:0000313" key="1">
    <source>
        <dbReference type="EMBL" id="KGA95105.1"/>
    </source>
</evidence>
<name>A0A094WEZ5_9BACT</name>